<accession>A0ACB5T3U6</accession>
<dbReference type="Proteomes" id="UP001165064">
    <property type="component" value="Unassembled WGS sequence"/>
</dbReference>
<protein>
    <submittedName>
        <fullName evidence="1">Unnamed protein product</fullName>
    </submittedName>
</protein>
<proteinExistence type="predicted"/>
<reference evidence="1" key="1">
    <citation type="submission" date="2023-04" db="EMBL/GenBank/DDBJ databases">
        <title>Ambrosiozyma monospora NBRC 10751.</title>
        <authorList>
            <person name="Ichikawa N."/>
            <person name="Sato H."/>
            <person name="Tonouchi N."/>
        </authorList>
    </citation>
    <scope>NUCLEOTIDE SEQUENCE</scope>
    <source>
        <strain evidence="1">NBRC 10751</strain>
    </source>
</reference>
<dbReference type="EMBL" id="BSXS01003291">
    <property type="protein sequence ID" value="GME80990.1"/>
    <property type="molecule type" value="Genomic_DNA"/>
</dbReference>
<name>A0ACB5T3U6_AMBMO</name>
<comment type="caution">
    <text evidence="1">The sequence shown here is derived from an EMBL/GenBank/DDBJ whole genome shotgun (WGS) entry which is preliminary data.</text>
</comment>
<keyword evidence="2" id="KW-1185">Reference proteome</keyword>
<organism evidence="1 2">
    <name type="scientific">Ambrosiozyma monospora</name>
    <name type="common">Yeast</name>
    <name type="synonym">Endomycopsis monosporus</name>
    <dbReference type="NCBI Taxonomy" id="43982"/>
    <lineage>
        <taxon>Eukaryota</taxon>
        <taxon>Fungi</taxon>
        <taxon>Dikarya</taxon>
        <taxon>Ascomycota</taxon>
        <taxon>Saccharomycotina</taxon>
        <taxon>Pichiomycetes</taxon>
        <taxon>Pichiales</taxon>
        <taxon>Pichiaceae</taxon>
        <taxon>Ambrosiozyma</taxon>
    </lineage>
</organism>
<gene>
    <name evidence="1" type="ORF">Amon02_000470100</name>
</gene>
<sequence length="83" mass="9237">MSIPPLASQGSTNYILTNASKSWYAFRGTVICPSHSWEMLDQVVKYLSRRRFFSESIFDFAVSSAEDSIRNSPSIVIGIGLSD</sequence>
<evidence type="ECO:0000313" key="2">
    <source>
        <dbReference type="Proteomes" id="UP001165064"/>
    </source>
</evidence>
<evidence type="ECO:0000313" key="1">
    <source>
        <dbReference type="EMBL" id="GME80990.1"/>
    </source>
</evidence>